<dbReference type="Pfam" id="PF00111">
    <property type="entry name" value="Fer2"/>
    <property type="match status" value="1"/>
</dbReference>
<dbReference type="PANTHER" id="PTHR23426">
    <property type="entry name" value="FERREDOXIN/ADRENODOXIN"/>
    <property type="match status" value="1"/>
</dbReference>
<evidence type="ECO:0000256" key="3">
    <source>
        <dbReference type="ARBA" id="ARBA00022723"/>
    </source>
</evidence>
<evidence type="ECO:0000256" key="6">
    <source>
        <dbReference type="ARBA" id="ARBA00034078"/>
    </source>
</evidence>
<dbReference type="InterPro" id="IPR001041">
    <property type="entry name" value="2Fe-2S_ferredoxin-type"/>
</dbReference>
<keyword evidence="2" id="KW-0001">2Fe-2S</keyword>
<dbReference type="RefSeq" id="WP_068306497.1">
    <property type="nucleotide sequence ID" value="NZ_DAIOMO010000001.1"/>
</dbReference>
<comment type="cofactor">
    <cofactor evidence="6">
        <name>[2Fe-2S] cluster</name>
        <dbReference type="ChEBI" id="CHEBI:190135"/>
    </cofactor>
</comment>
<keyword evidence="9" id="KW-1185">Reference proteome</keyword>
<dbReference type="PROSITE" id="PS51085">
    <property type="entry name" value="2FE2S_FER_2"/>
    <property type="match status" value="1"/>
</dbReference>
<evidence type="ECO:0000256" key="2">
    <source>
        <dbReference type="ARBA" id="ARBA00022714"/>
    </source>
</evidence>
<dbReference type="InterPro" id="IPR036010">
    <property type="entry name" value="2Fe-2S_ferredoxin-like_sf"/>
</dbReference>
<accession>A0A1G6WXH7</accession>
<dbReference type="Proteomes" id="UP000183685">
    <property type="component" value="Unassembled WGS sequence"/>
</dbReference>
<evidence type="ECO:0000256" key="1">
    <source>
        <dbReference type="ARBA" id="ARBA00010914"/>
    </source>
</evidence>
<evidence type="ECO:0000256" key="4">
    <source>
        <dbReference type="ARBA" id="ARBA00023004"/>
    </source>
</evidence>
<dbReference type="STRING" id="637679.GCA_001550055_02967"/>
<proteinExistence type="inferred from homology"/>
<dbReference type="PANTHER" id="PTHR23426:SF65">
    <property type="entry name" value="FERREDOXIN-2, MITOCHONDRIAL"/>
    <property type="match status" value="1"/>
</dbReference>
<keyword evidence="4" id="KW-0408">Iron</keyword>
<reference evidence="8 9" key="1">
    <citation type="submission" date="2016-10" db="EMBL/GenBank/DDBJ databases">
        <authorList>
            <person name="de Groot N.N."/>
        </authorList>
    </citation>
    <scope>NUCLEOTIDE SEQUENCE [LARGE SCALE GENOMIC DNA]</scope>
    <source>
        <strain evidence="8 9">CGMCC 1.9109</strain>
    </source>
</reference>
<dbReference type="GO" id="GO:0140647">
    <property type="term" value="P:P450-containing electron transport chain"/>
    <property type="evidence" value="ECO:0007669"/>
    <property type="project" value="InterPro"/>
</dbReference>
<gene>
    <name evidence="8" type="ORF">SAMN04488071_1251</name>
</gene>
<dbReference type="AlphaFoldDB" id="A0A1G6WXH7"/>
<evidence type="ECO:0000313" key="8">
    <source>
        <dbReference type="EMBL" id="SDD70363.1"/>
    </source>
</evidence>
<dbReference type="GO" id="GO:0051537">
    <property type="term" value="F:2 iron, 2 sulfur cluster binding"/>
    <property type="evidence" value="ECO:0007669"/>
    <property type="project" value="UniProtKB-KW"/>
</dbReference>
<dbReference type="PRINTS" id="PR00355">
    <property type="entry name" value="ADRENODOXIN"/>
</dbReference>
<dbReference type="Gene3D" id="3.10.20.30">
    <property type="match status" value="1"/>
</dbReference>
<dbReference type="EMBL" id="FNAK01000002">
    <property type="protein sequence ID" value="SDD70363.1"/>
    <property type="molecule type" value="Genomic_DNA"/>
</dbReference>
<feature type="domain" description="2Fe-2S ferredoxin-type" evidence="7">
    <location>
        <begin position="4"/>
        <end position="106"/>
    </location>
</feature>
<dbReference type="InterPro" id="IPR012675">
    <property type="entry name" value="Beta-grasp_dom_sf"/>
</dbReference>
<dbReference type="OrthoDB" id="9799640at2"/>
<dbReference type="SUPFAM" id="SSF54292">
    <property type="entry name" value="2Fe-2S ferredoxin-like"/>
    <property type="match status" value="1"/>
</dbReference>
<keyword evidence="3" id="KW-0479">Metal-binding</keyword>
<dbReference type="CDD" id="cd00207">
    <property type="entry name" value="fer2"/>
    <property type="match status" value="1"/>
</dbReference>
<comment type="similarity">
    <text evidence="1">Belongs to the adrenodoxin/putidaredoxin family.</text>
</comment>
<protein>
    <submittedName>
        <fullName evidence="8">Ferredoxin</fullName>
    </submittedName>
</protein>
<evidence type="ECO:0000313" key="9">
    <source>
        <dbReference type="Proteomes" id="UP000183685"/>
    </source>
</evidence>
<dbReference type="InterPro" id="IPR001055">
    <property type="entry name" value="Adrenodoxin-like"/>
</dbReference>
<dbReference type="GO" id="GO:0009055">
    <property type="term" value="F:electron transfer activity"/>
    <property type="evidence" value="ECO:0007669"/>
    <property type="project" value="TreeGrafter"/>
</dbReference>
<evidence type="ECO:0000259" key="7">
    <source>
        <dbReference type="PROSITE" id="PS51085"/>
    </source>
</evidence>
<keyword evidence="5" id="KW-0411">Iron-sulfur</keyword>
<name>A0A1G6WXH7_9PROT</name>
<sequence>MSKVTVTFLLPGGEEKSVQTEPGVTVLQLAHELGIDMEGACEGNMACSTCHVIVDDAHFDRLPEASDDEEEMLDLALGLSATSRLGCQVVITADLDGLVLRVPKEHRNMMGF</sequence>
<evidence type="ECO:0000256" key="5">
    <source>
        <dbReference type="ARBA" id="ARBA00023014"/>
    </source>
</evidence>
<dbReference type="GO" id="GO:0046872">
    <property type="term" value="F:metal ion binding"/>
    <property type="evidence" value="ECO:0007669"/>
    <property type="project" value="UniProtKB-KW"/>
</dbReference>
<organism evidence="8 9">
    <name type="scientific">Kordiimonas lacus</name>
    <dbReference type="NCBI Taxonomy" id="637679"/>
    <lineage>
        <taxon>Bacteria</taxon>
        <taxon>Pseudomonadati</taxon>
        <taxon>Pseudomonadota</taxon>
        <taxon>Alphaproteobacteria</taxon>
        <taxon>Kordiimonadales</taxon>
        <taxon>Kordiimonadaceae</taxon>
        <taxon>Kordiimonas</taxon>
    </lineage>
</organism>